<feature type="region of interest" description="Disordered" evidence="1">
    <location>
        <begin position="290"/>
        <end position="352"/>
    </location>
</feature>
<protein>
    <recommendedName>
        <fullName evidence="4">F-box domain-containing protein</fullName>
    </recommendedName>
</protein>
<feature type="region of interest" description="Disordered" evidence="1">
    <location>
        <begin position="573"/>
        <end position="599"/>
    </location>
</feature>
<dbReference type="EMBL" id="JAACJN010000004">
    <property type="protein sequence ID" value="KAF5392707.1"/>
    <property type="molecule type" value="Genomic_DNA"/>
</dbReference>
<accession>A0A8H5MG57</accession>
<feature type="region of interest" description="Disordered" evidence="1">
    <location>
        <begin position="222"/>
        <end position="259"/>
    </location>
</feature>
<comment type="caution">
    <text evidence="2">The sequence shown here is derived from an EMBL/GenBank/DDBJ whole genome shotgun (WGS) entry which is preliminary data.</text>
</comment>
<sequence length="822" mass="92029">MSPSYAGLSSPIHIFSLPFEVVEQIIVACASSGAPESIASFSQSCQLYFELIYGSSDSHLWREIYMATFDDPRRKLNILNRPIGPNADAINYDWKNEFQRRVRAKKMFRTSRTDVRPSAAGFTALSSLVNTSPPQLPGTYPENHESANISWINQVFSNGFPPTLLRRLTLNKSNASADSTLSASLPIAEQIIMRPDWERSDMGRAFYNLFFLSGFRVVSENLEEEEEEGVEERYRLRSSSLKQKKEAETSKMSESRQRELARTVARHRVYHLPYLSKERCWGPFLRANSPPPSVDKQDLTPPTSPLDKSGQGKGKEKVVEDGKATTSKISRRSSSTLNKNESNDVDEDQYSIEEETENVQVDMSFIRAILTNFYSGLPHQGHESSDEEDDNEENDPDFIMEAGHSHHHHEELDEDYHDEEEATSDSESVSFYTDDGSEPSLDLFAPASGPFPIYPPFPHLLFPDYAFLSAARLVVTENLRERYGHGSASDAPIWPWFTTVSAVEATREILLRMGVSLPPRPSDSESAADSGAVQKDGVIDGTVADEKGNVSVDRTMRSWDSLRMGSAPGFWEARGTREGWTGEKDSGEDEREQPEVSEPWKKDESLEYVDGWDWAGAEGQWMRAVCWMDYRDLLFHNLQSSYPLAARYHQEIQETCRVFPMSLKVVGFSRVQPPNALPSCSASSSSPSTSSTNSKGKEKSKGKGKSKEKERKKDAAPIFPSGSYDPLVYILPVIHIEGEFRGSDVDETAARRARGTIRMIGDRAVRWNLISSEISSPDRDEWVMEGVQVGGIGSAMGVIGMWTGASHERGDPIGPSWAWKIE</sequence>
<feature type="compositionally biased region" description="Basic and acidic residues" evidence="1">
    <location>
        <begin position="695"/>
        <end position="715"/>
    </location>
</feature>
<feature type="compositionally biased region" description="Basic and acidic residues" evidence="1">
    <location>
        <begin position="313"/>
        <end position="323"/>
    </location>
</feature>
<feature type="compositionally biased region" description="Acidic residues" evidence="1">
    <location>
        <begin position="412"/>
        <end position="424"/>
    </location>
</feature>
<feature type="compositionally biased region" description="Basic and acidic residues" evidence="1">
    <location>
        <begin position="574"/>
        <end position="585"/>
    </location>
</feature>
<reference evidence="2 3" key="1">
    <citation type="journal article" date="2020" name="ISME J.">
        <title>Uncovering the hidden diversity of litter-decomposition mechanisms in mushroom-forming fungi.</title>
        <authorList>
            <person name="Floudas D."/>
            <person name="Bentzer J."/>
            <person name="Ahren D."/>
            <person name="Johansson T."/>
            <person name="Persson P."/>
            <person name="Tunlid A."/>
        </authorList>
    </citation>
    <scope>NUCLEOTIDE SEQUENCE [LARGE SCALE GENOMIC DNA]</scope>
    <source>
        <strain evidence="2 3">CBS 406.79</strain>
    </source>
</reference>
<dbReference type="SUPFAM" id="SSF81383">
    <property type="entry name" value="F-box domain"/>
    <property type="match status" value="1"/>
</dbReference>
<feature type="compositionally biased region" description="Basic and acidic residues" evidence="1">
    <location>
        <begin position="243"/>
        <end position="259"/>
    </location>
</feature>
<organism evidence="2 3">
    <name type="scientific">Collybiopsis confluens</name>
    <dbReference type="NCBI Taxonomy" id="2823264"/>
    <lineage>
        <taxon>Eukaryota</taxon>
        <taxon>Fungi</taxon>
        <taxon>Dikarya</taxon>
        <taxon>Basidiomycota</taxon>
        <taxon>Agaricomycotina</taxon>
        <taxon>Agaricomycetes</taxon>
        <taxon>Agaricomycetidae</taxon>
        <taxon>Agaricales</taxon>
        <taxon>Marasmiineae</taxon>
        <taxon>Omphalotaceae</taxon>
        <taxon>Collybiopsis</taxon>
    </lineage>
</organism>
<keyword evidence="3" id="KW-1185">Reference proteome</keyword>
<dbReference type="Proteomes" id="UP000518752">
    <property type="component" value="Unassembled WGS sequence"/>
</dbReference>
<evidence type="ECO:0000313" key="2">
    <source>
        <dbReference type="EMBL" id="KAF5392707.1"/>
    </source>
</evidence>
<dbReference type="InterPro" id="IPR036047">
    <property type="entry name" value="F-box-like_dom_sf"/>
</dbReference>
<feature type="compositionally biased region" description="Low complexity" evidence="1">
    <location>
        <begin position="325"/>
        <end position="336"/>
    </location>
</feature>
<evidence type="ECO:0008006" key="4">
    <source>
        <dbReference type="Google" id="ProtNLM"/>
    </source>
</evidence>
<feature type="compositionally biased region" description="Acidic residues" evidence="1">
    <location>
        <begin position="343"/>
        <end position="352"/>
    </location>
</feature>
<evidence type="ECO:0000256" key="1">
    <source>
        <dbReference type="SAM" id="MobiDB-lite"/>
    </source>
</evidence>
<feature type="compositionally biased region" description="Acidic residues" evidence="1">
    <location>
        <begin position="385"/>
        <end position="398"/>
    </location>
</feature>
<feature type="compositionally biased region" description="Low complexity" evidence="1">
    <location>
        <begin position="676"/>
        <end position="694"/>
    </location>
</feature>
<proteinExistence type="predicted"/>
<evidence type="ECO:0000313" key="3">
    <source>
        <dbReference type="Proteomes" id="UP000518752"/>
    </source>
</evidence>
<feature type="region of interest" description="Disordered" evidence="1">
    <location>
        <begin position="676"/>
        <end position="718"/>
    </location>
</feature>
<feature type="region of interest" description="Disordered" evidence="1">
    <location>
        <begin position="516"/>
        <end position="543"/>
    </location>
</feature>
<dbReference type="OrthoDB" id="3226064at2759"/>
<dbReference type="AlphaFoldDB" id="A0A8H5MG57"/>
<gene>
    <name evidence="2" type="ORF">D9757_000978</name>
</gene>
<feature type="region of interest" description="Disordered" evidence="1">
    <location>
        <begin position="377"/>
        <end position="435"/>
    </location>
</feature>
<name>A0A8H5MG57_9AGAR</name>